<dbReference type="Gene3D" id="3.30.200.20">
    <property type="entry name" value="Phosphorylase Kinase, domain 1"/>
    <property type="match status" value="1"/>
</dbReference>
<keyword evidence="4" id="KW-0418">Kinase</keyword>
<reference evidence="9" key="1">
    <citation type="submission" date="2022-11" db="EMBL/GenBank/DDBJ databases">
        <authorList>
            <person name="Scott C."/>
            <person name="Bruce N."/>
        </authorList>
    </citation>
    <scope>NUCLEOTIDE SEQUENCE</scope>
</reference>
<keyword evidence="2" id="KW-0808">Transferase</keyword>
<dbReference type="Pfam" id="PF00069">
    <property type="entry name" value="Pkinase"/>
    <property type="match status" value="1"/>
</dbReference>
<dbReference type="Gene3D" id="1.10.510.10">
    <property type="entry name" value="Transferase(Phosphotransferase) domain 1"/>
    <property type="match status" value="1"/>
</dbReference>
<keyword evidence="5 6" id="KW-0067">ATP-binding</keyword>
<dbReference type="PROSITE" id="PS50011">
    <property type="entry name" value="PROTEIN_KINASE_DOM"/>
    <property type="match status" value="1"/>
</dbReference>
<sequence>MANIRPETDYSAAPTPSSHQAPQRDRPKRRRSREPDWSTFYKNGLPKEIIVIDDDSPEPQTVPSTQRPVNGGASDTYTNGTGSSRHVVKKRKRDDEALNVEGGYYAQKYATSHTSTPHMNGSLSASISTDRTTVRTAAATSLSSSSQYDYEVQLGQKRKRTRQQVANEAKRREVEVLGDAFISYKPPPYPLKRLARCLFVSSMILKVDDDDGHYIVVPDADLTDRYQMVKLLGQGTFGKVVQARDRRRNRPVAIKIIRSVQKYRDASRIELRVLATLKANDEENRNRCIHLLLHDLNLIHTDLKPENILLCDNTYQTFTYNRKIPSSSTTVSRQATQRRVLLDTEIRLIDFGSATFQDEYHSSVVSTRHYRAPEIILGLGWSFPCDIWSIGCILVEFYTGDALFQTHDNLEHLAMMEAVVGSRIDSNLVQSVNKMATRNAGNPAAKYFKRLKLDYPTAETTRASKRFVKAMKQLNVANPFLKNFLDLLKKIFVYDPTRRITAKEALQHPWFKEPAQPDDGTEAAKIRADRMRMEAASLSLEARRLPPIRA</sequence>
<dbReference type="OrthoDB" id="283111at2759"/>
<dbReference type="GO" id="GO:0043484">
    <property type="term" value="P:regulation of RNA splicing"/>
    <property type="evidence" value="ECO:0007669"/>
    <property type="project" value="TreeGrafter"/>
</dbReference>
<gene>
    <name evidence="9" type="ORF">PPNO1_LOCUS7557</name>
</gene>
<dbReference type="PROSITE" id="PS00107">
    <property type="entry name" value="PROTEIN_KINASE_ATP"/>
    <property type="match status" value="1"/>
</dbReference>
<proteinExistence type="predicted"/>
<dbReference type="InterPro" id="IPR000719">
    <property type="entry name" value="Prot_kinase_dom"/>
</dbReference>
<keyword evidence="10" id="KW-1185">Reference proteome</keyword>
<dbReference type="GO" id="GO:0005524">
    <property type="term" value="F:ATP binding"/>
    <property type="evidence" value="ECO:0007669"/>
    <property type="project" value="UniProtKB-UniRule"/>
</dbReference>
<dbReference type="InterPro" id="IPR051175">
    <property type="entry name" value="CLK_kinases"/>
</dbReference>
<dbReference type="InterPro" id="IPR017441">
    <property type="entry name" value="Protein_kinase_ATP_BS"/>
</dbReference>
<evidence type="ECO:0000256" key="5">
    <source>
        <dbReference type="ARBA" id="ARBA00022840"/>
    </source>
</evidence>
<dbReference type="InterPro" id="IPR011009">
    <property type="entry name" value="Kinase-like_dom_sf"/>
</dbReference>
<evidence type="ECO:0000256" key="3">
    <source>
        <dbReference type="ARBA" id="ARBA00022741"/>
    </source>
</evidence>
<evidence type="ECO:0000256" key="7">
    <source>
        <dbReference type="SAM" id="MobiDB-lite"/>
    </source>
</evidence>
<comment type="caution">
    <text evidence="9">The sequence shown here is derived from an EMBL/GenBank/DDBJ whole genome shotgun (WGS) entry which is preliminary data.</text>
</comment>
<evidence type="ECO:0000313" key="9">
    <source>
        <dbReference type="EMBL" id="CAI4217961.1"/>
    </source>
</evidence>
<feature type="compositionally biased region" description="Polar residues" evidence="7">
    <location>
        <begin position="58"/>
        <end position="84"/>
    </location>
</feature>
<feature type="binding site" evidence="6">
    <location>
        <position position="255"/>
    </location>
    <ligand>
        <name>ATP</name>
        <dbReference type="ChEBI" id="CHEBI:30616"/>
    </ligand>
</feature>
<dbReference type="InterPro" id="IPR008271">
    <property type="entry name" value="Ser/Thr_kinase_AS"/>
</dbReference>
<dbReference type="EMBL" id="CALLCH030000017">
    <property type="protein sequence ID" value="CAI4217961.1"/>
    <property type="molecule type" value="Genomic_DNA"/>
</dbReference>
<dbReference type="SMART" id="SM00220">
    <property type="entry name" value="S_TKc"/>
    <property type="match status" value="1"/>
</dbReference>
<dbReference type="Proteomes" id="UP000838763">
    <property type="component" value="Unassembled WGS sequence"/>
</dbReference>
<dbReference type="PANTHER" id="PTHR45646:SF11">
    <property type="entry name" value="SERINE_THREONINE-PROTEIN KINASE DOA"/>
    <property type="match status" value="1"/>
</dbReference>
<feature type="domain" description="Protein kinase" evidence="8">
    <location>
        <begin position="73"/>
        <end position="511"/>
    </location>
</feature>
<evidence type="ECO:0000256" key="6">
    <source>
        <dbReference type="PROSITE-ProRule" id="PRU10141"/>
    </source>
</evidence>
<dbReference type="SUPFAM" id="SSF56112">
    <property type="entry name" value="Protein kinase-like (PK-like)"/>
    <property type="match status" value="1"/>
</dbReference>
<feature type="region of interest" description="Disordered" evidence="7">
    <location>
        <begin position="1"/>
        <end position="95"/>
    </location>
</feature>
<keyword evidence="1" id="KW-0723">Serine/threonine-protein kinase</keyword>
<name>A0A9P1MDM0_9PEZI</name>
<keyword evidence="3 6" id="KW-0547">Nucleotide-binding</keyword>
<dbReference type="PANTHER" id="PTHR45646">
    <property type="entry name" value="SERINE/THREONINE-PROTEIN KINASE DOA-RELATED"/>
    <property type="match status" value="1"/>
</dbReference>
<evidence type="ECO:0000256" key="1">
    <source>
        <dbReference type="ARBA" id="ARBA00022527"/>
    </source>
</evidence>
<evidence type="ECO:0000313" key="10">
    <source>
        <dbReference type="Proteomes" id="UP000838763"/>
    </source>
</evidence>
<organism evidence="9 10">
    <name type="scientific">Parascedosporium putredinis</name>
    <dbReference type="NCBI Taxonomy" id="1442378"/>
    <lineage>
        <taxon>Eukaryota</taxon>
        <taxon>Fungi</taxon>
        <taxon>Dikarya</taxon>
        <taxon>Ascomycota</taxon>
        <taxon>Pezizomycotina</taxon>
        <taxon>Sordariomycetes</taxon>
        <taxon>Hypocreomycetidae</taxon>
        <taxon>Microascales</taxon>
        <taxon>Microascaceae</taxon>
        <taxon>Parascedosporium</taxon>
    </lineage>
</organism>
<dbReference type="GO" id="GO:0004674">
    <property type="term" value="F:protein serine/threonine kinase activity"/>
    <property type="evidence" value="ECO:0007669"/>
    <property type="project" value="UniProtKB-KW"/>
</dbReference>
<evidence type="ECO:0000256" key="4">
    <source>
        <dbReference type="ARBA" id="ARBA00022777"/>
    </source>
</evidence>
<dbReference type="GO" id="GO:0005634">
    <property type="term" value="C:nucleus"/>
    <property type="evidence" value="ECO:0007669"/>
    <property type="project" value="TreeGrafter"/>
</dbReference>
<accession>A0A9P1MDM0</accession>
<evidence type="ECO:0000259" key="8">
    <source>
        <dbReference type="PROSITE" id="PS50011"/>
    </source>
</evidence>
<protein>
    <recommendedName>
        <fullName evidence="8">Protein kinase domain-containing protein</fullName>
    </recommendedName>
</protein>
<dbReference type="AlphaFoldDB" id="A0A9P1MDM0"/>
<evidence type="ECO:0000256" key="2">
    <source>
        <dbReference type="ARBA" id="ARBA00022679"/>
    </source>
</evidence>
<dbReference type="PROSITE" id="PS00108">
    <property type="entry name" value="PROTEIN_KINASE_ST"/>
    <property type="match status" value="1"/>
</dbReference>